<dbReference type="Proteomes" id="UP001145742">
    <property type="component" value="Unassembled WGS sequence"/>
</dbReference>
<reference evidence="1" key="1">
    <citation type="submission" date="2019-10" db="EMBL/GenBank/DDBJ databases">
        <authorList>
            <person name="Soares A.E.R."/>
            <person name="Aleixo A."/>
            <person name="Schneider P."/>
            <person name="Miyaki C.Y."/>
            <person name="Schneider M.P."/>
            <person name="Mello C."/>
            <person name="Vasconcelos A.T.R."/>
        </authorList>
    </citation>
    <scope>NUCLEOTIDE SEQUENCE</scope>
    <source>
        <tissue evidence="1">Muscle</tissue>
    </source>
</reference>
<keyword evidence="2" id="KW-1185">Reference proteome</keyword>
<proteinExistence type="predicted"/>
<protein>
    <submittedName>
        <fullName evidence="1">Uncharacterized protein</fullName>
    </submittedName>
</protein>
<evidence type="ECO:0000313" key="2">
    <source>
        <dbReference type="Proteomes" id="UP001145742"/>
    </source>
</evidence>
<evidence type="ECO:0000313" key="1">
    <source>
        <dbReference type="EMBL" id="KAJ7410579.1"/>
    </source>
</evidence>
<dbReference type="EMBL" id="WHWB01034397">
    <property type="protein sequence ID" value="KAJ7410579.1"/>
    <property type="molecule type" value="Genomic_DNA"/>
</dbReference>
<name>A0ABQ9CWH0_9PASS</name>
<sequence length="92" mass="10546">MEVIFEDRSYESEICRIRKSNLACGGDSRKPPRIKCMCSLGDEPELCGYGTPFTPKEKEGFDQKQRLPENLHLEVLALFISLILARSEKRVK</sequence>
<accession>A0ABQ9CWH0</accession>
<gene>
    <name evidence="1" type="ORF">WISP_107337</name>
</gene>
<comment type="caution">
    <text evidence="1">The sequence shown here is derived from an EMBL/GenBank/DDBJ whole genome shotgun (WGS) entry which is preliminary data.</text>
</comment>
<organism evidence="1 2">
    <name type="scientific">Willisornis vidua</name>
    <name type="common">Xingu scale-backed antbird</name>
    <dbReference type="NCBI Taxonomy" id="1566151"/>
    <lineage>
        <taxon>Eukaryota</taxon>
        <taxon>Metazoa</taxon>
        <taxon>Chordata</taxon>
        <taxon>Craniata</taxon>
        <taxon>Vertebrata</taxon>
        <taxon>Euteleostomi</taxon>
        <taxon>Archelosauria</taxon>
        <taxon>Archosauria</taxon>
        <taxon>Dinosauria</taxon>
        <taxon>Saurischia</taxon>
        <taxon>Theropoda</taxon>
        <taxon>Coelurosauria</taxon>
        <taxon>Aves</taxon>
        <taxon>Neognathae</taxon>
        <taxon>Neoaves</taxon>
        <taxon>Telluraves</taxon>
        <taxon>Australaves</taxon>
        <taxon>Passeriformes</taxon>
        <taxon>Thamnophilidae</taxon>
        <taxon>Willisornis</taxon>
    </lineage>
</organism>